<dbReference type="Proteomes" id="UP000828048">
    <property type="component" value="Chromosome 3"/>
</dbReference>
<organism evidence="1 2">
    <name type="scientific">Vaccinium darrowii</name>
    <dbReference type="NCBI Taxonomy" id="229202"/>
    <lineage>
        <taxon>Eukaryota</taxon>
        <taxon>Viridiplantae</taxon>
        <taxon>Streptophyta</taxon>
        <taxon>Embryophyta</taxon>
        <taxon>Tracheophyta</taxon>
        <taxon>Spermatophyta</taxon>
        <taxon>Magnoliopsida</taxon>
        <taxon>eudicotyledons</taxon>
        <taxon>Gunneridae</taxon>
        <taxon>Pentapetalae</taxon>
        <taxon>asterids</taxon>
        <taxon>Ericales</taxon>
        <taxon>Ericaceae</taxon>
        <taxon>Vaccinioideae</taxon>
        <taxon>Vaccinieae</taxon>
        <taxon>Vaccinium</taxon>
    </lineage>
</organism>
<proteinExistence type="predicted"/>
<evidence type="ECO:0000313" key="2">
    <source>
        <dbReference type="Proteomes" id="UP000828048"/>
    </source>
</evidence>
<protein>
    <submittedName>
        <fullName evidence="1">Uncharacterized protein</fullName>
    </submittedName>
</protein>
<accession>A0ACB7YUF4</accession>
<name>A0ACB7YUF4_9ERIC</name>
<sequence>MEGEIRNFIAVWITVLASLCYCHTMSKFIPKGTTRLFTILPIIFLFLYLPLHLTTIHLGSTTAFFITWLANFKLLLFAFGKGPLSSNPPLSLPHFLLFSCLPIKVQHNQAPPNPPKPQKTQNKKYPSPQTPQNSHKSPLNYATKITLLALLLQAYGYKEFIHPKIMMVLYGFYIYLSLELLLVVVAAGARAAAQLELEPQFDEPYLATSLQDFWGKRWNLMVSSIMRPTVYNPVRSISARAIGRRWAPIPAIIATFFVSGLMHELIFYYAGRLRPTLEVTCFFLIHGVCLAAEMVAKEAIKGKFKLPRIVTGPAVMGFVVVTGLWLFLPPVLLFEADVMAKRETVAYVEFVKKVIRVTNVRWFSAVSR</sequence>
<gene>
    <name evidence="1" type="ORF">Vadar_010771</name>
</gene>
<comment type="caution">
    <text evidence="1">The sequence shown here is derived from an EMBL/GenBank/DDBJ whole genome shotgun (WGS) entry which is preliminary data.</text>
</comment>
<reference evidence="1 2" key="1">
    <citation type="journal article" date="2021" name="Hortic Res">
        <title>High-quality reference genome and annotation aids understanding of berry development for evergreen blueberry (Vaccinium darrowii).</title>
        <authorList>
            <person name="Yu J."/>
            <person name="Hulse-Kemp A.M."/>
            <person name="Babiker E."/>
            <person name="Staton M."/>
        </authorList>
    </citation>
    <scope>NUCLEOTIDE SEQUENCE [LARGE SCALE GENOMIC DNA]</scope>
    <source>
        <strain evidence="2">cv. NJ 8807/NJ 8810</strain>
        <tissue evidence="1">Young leaf</tissue>
    </source>
</reference>
<dbReference type="EMBL" id="CM037153">
    <property type="protein sequence ID" value="KAH7857267.1"/>
    <property type="molecule type" value="Genomic_DNA"/>
</dbReference>
<evidence type="ECO:0000313" key="1">
    <source>
        <dbReference type="EMBL" id="KAH7857267.1"/>
    </source>
</evidence>
<keyword evidence="2" id="KW-1185">Reference proteome</keyword>